<keyword evidence="2" id="KW-1185">Reference proteome</keyword>
<gene>
    <name evidence="1" type="ORF">FAVT5_0828</name>
</gene>
<dbReference type="Proteomes" id="UP000501793">
    <property type="component" value="Chromosome"/>
</dbReference>
<organism evidence="1 2">
    <name type="scientific">Kyrpidia spormannii</name>
    <dbReference type="NCBI Taxonomy" id="2055160"/>
    <lineage>
        <taxon>Bacteria</taxon>
        <taxon>Bacillati</taxon>
        <taxon>Bacillota</taxon>
        <taxon>Bacilli</taxon>
        <taxon>Bacillales</taxon>
        <taxon>Alicyclobacillaceae</taxon>
        <taxon>Kyrpidia</taxon>
    </lineage>
</organism>
<sequence length="55" mass="6138">MSYAYNESYLHPISRMTVCGNDVKVLPLRRKVTGNRVRIPSGPATVTGRVALHVR</sequence>
<proteinExistence type="predicted"/>
<reference evidence="1" key="1">
    <citation type="submission" date="2020-04" db="EMBL/GenBank/DDBJ databases">
        <authorList>
            <person name="Hogendoorn C."/>
        </authorList>
    </citation>
    <scope>NUCLEOTIDE SEQUENCE</scope>
    <source>
        <strain evidence="1">FAVT5</strain>
    </source>
</reference>
<name>A0ACA8Z6I7_9BACL</name>
<dbReference type="EMBL" id="LR792684">
    <property type="protein sequence ID" value="CAB3390355.1"/>
    <property type="molecule type" value="Genomic_DNA"/>
</dbReference>
<evidence type="ECO:0000313" key="2">
    <source>
        <dbReference type="Proteomes" id="UP000501793"/>
    </source>
</evidence>
<accession>A0ACA8Z6I7</accession>
<protein>
    <submittedName>
        <fullName evidence="1">Uncharacterized protein</fullName>
    </submittedName>
</protein>
<evidence type="ECO:0000313" key="1">
    <source>
        <dbReference type="EMBL" id="CAB3390355.1"/>
    </source>
</evidence>